<protein>
    <submittedName>
        <fullName evidence="2">Uncharacterized protein</fullName>
    </submittedName>
</protein>
<proteinExistence type="predicted"/>
<accession>A0A061RUB6</accession>
<sequence length="67" mass="6989">RVSLYPLTDGGVSSRCWAYEVLGEALYSFRVLCHAPASVSSCAAPISSASAASDACPKRGTPQLRAE</sequence>
<name>A0A061RUB6_9CHLO</name>
<dbReference type="EMBL" id="GBEZ01011480">
    <property type="protein sequence ID" value="JAC74310.1"/>
    <property type="molecule type" value="Transcribed_RNA"/>
</dbReference>
<gene>
    <name evidence="2" type="ORF">TSPGSL018_26322</name>
</gene>
<evidence type="ECO:0000313" key="2">
    <source>
        <dbReference type="EMBL" id="JAC74310.1"/>
    </source>
</evidence>
<feature type="region of interest" description="Disordered" evidence="1">
    <location>
        <begin position="48"/>
        <end position="67"/>
    </location>
</feature>
<dbReference type="AlphaFoldDB" id="A0A061RUB6"/>
<feature type="non-terminal residue" evidence="2">
    <location>
        <position position="1"/>
    </location>
</feature>
<feature type="non-terminal residue" evidence="2">
    <location>
        <position position="67"/>
    </location>
</feature>
<evidence type="ECO:0000256" key="1">
    <source>
        <dbReference type="SAM" id="MobiDB-lite"/>
    </source>
</evidence>
<organism evidence="2">
    <name type="scientific">Tetraselmis sp. GSL018</name>
    <dbReference type="NCBI Taxonomy" id="582737"/>
    <lineage>
        <taxon>Eukaryota</taxon>
        <taxon>Viridiplantae</taxon>
        <taxon>Chlorophyta</taxon>
        <taxon>core chlorophytes</taxon>
        <taxon>Chlorodendrophyceae</taxon>
        <taxon>Chlorodendrales</taxon>
        <taxon>Chlorodendraceae</taxon>
        <taxon>Tetraselmis</taxon>
    </lineage>
</organism>
<reference evidence="2" key="1">
    <citation type="submission" date="2014-05" db="EMBL/GenBank/DDBJ databases">
        <title>The transcriptome of the halophilic microalga Tetraselmis sp. GSL018 isolated from the Great Salt Lake, Utah.</title>
        <authorList>
            <person name="Jinkerson R.E."/>
            <person name="D'Adamo S."/>
            <person name="Posewitz M.C."/>
        </authorList>
    </citation>
    <scope>NUCLEOTIDE SEQUENCE</scope>
    <source>
        <strain evidence="2">GSL018</strain>
    </source>
</reference>